<proteinExistence type="predicted"/>
<organism evidence="2 3">
    <name type="scientific">Stigmatella erecta</name>
    <dbReference type="NCBI Taxonomy" id="83460"/>
    <lineage>
        <taxon>Bacteria</taxon>
        <taxon>Pseudomonadati</taxon>
        <taxon>Myxococcota</taxon>
        <taxon>Myxococcia</taxon>
        <taxon>Myxococcales</taxon>
        <taxon>Cystobacterineae</taxon>
        <taxon>Archangiaceae</taxon>
        <taxon>Stigmatella</taxon>
    </lineage>
</organism>
<evidence type="ECO:0000256" key="1">
    <source>
        <dbReference type="SAM" id="MobiDB-lite"/>
    </source>
</evidence>
<dbReference type="Proteomes" id="UP000199181">
    <property type="component" value="Unassembled WGS sequence"/>
</dbReference>
<name>A0A1I0I0J6_9BACT</name>
<feature type="region of interest" description="Disordered" evidence="1">
    <location>
        <begin position="275"/>
        <end position="321"/>
    </location>
</feature>
<sequence>MTPMVRFALFSLMSTVLLSGCSRTPGAREAAVKLTVTYNFRAKCLVVTAQDKNGGEETKETLTGKLKNFEQGSQSAVLAVFRKEGWSRTLNLTATAYESPSCQEPVLAKQEVTVTLPETQVVDATIDLAAPDEDKDGYISNQAKGTDCDDSASNIHPNAVEACDDKDNNCDGDIDEGIGTRWYLDQDGDGFGDKNAALVRCTRPANYAQAPSDCLDSNPNVYPRQNFNETTCDEVDDDCDGIADDGLPKGQPCTDQCSGGKYACDDKHELTCRGAPSKQSYYPDRDGDGAGDGSNGASGTKCPDENLPLGTSDNPDDCDDQDYYNRRGKTEVCDGRDNDCNGLADENNVCAGKEWKPITTGLPAKGFWKTVALGSNGRVWMAGTGATLAVRLQTDQPFTSQDCDSVNWNAAWGSTSSGNVFLGGEGGKVALHSGAECLGKRTLAHSSVTAITGRKESNTLWIYAVNTFGMLYALVPALDQSTQLFDKSPETFFGIHSLDNSPLLLLVGSTSESSPASGLPYIASHPGTGGLGQLKDHTLTGLPSDYRGALRAVWMVSPSLAYAVGDKGLVLKWDGQQTWARIAPPAYSANADYTSVTALDPYSVYITDTDGRVLLLKPSGWAPAPLYTGSHPLRDIAVNAADDIWAVGDNGLVVHFAE</sequence>
<dbReference type="AlphaFoldDB" id="A0A1I0I0J6"/>
<dbReference type="EMBL" id="FOIJ01000005">
    <property type="protein sequence ID" value="SET90142.1"/>
    <property type="molecule type" value="Genomic_DNA"/>
</dbReference>
<accession>A0A1I0I0J6</accession>
<keyword evidence="3" id="KW-1185">Reference proteome</keyword>
<reference evidence="3" key="1">
    <citation type="submission" date="2016-10" db="EMBL/GenBank/DDBJ databases">
        <authorList>
            <person name="Varghese N."/>
            <person name="Submissions S."/>
        </authorList>
    </citation>
    <scope>NUCLEOTIDE SEQUENCE [LARGE SCALE GENOMIC DNA]</scope>
    <source>
        <strain evidence="3">DSM 16858</strain>
    </source>
</reference>
<dbReference type="Pfam" id="PF11617">
    <property type="entry name" value="Cu-binding_MopE"/>
    <property type="match status" value="3"/>
</dbReference>
<dbReference type="InterPro" id="IPR021655">
    <property type="entry name" value="Put_metal-bd"/>
</dbReference>
<protein>
    <submittedName>
        <fullName evidence="2">Putative metal-binding motif-containing protein</fullName>
    </submittedName>
</protein>
<dbReference type="PROSITE" id="PS51257">
    <property type="entry name" value="PROKAR_LIPOPROTEIN"/>
    <property type="match status" value="1"/>
</dbReference>
<evidence type="ECO:0000313" key="3">
    <source>
        <dbReference type="Proteomes" id="UP000199181"/>
    </source>
</evidence>
<evidence type="ECO:0000313" key="2">
    <source>
        <dbReference type="EMBL" id="SET90142.1"/>
    </source>
</evidence>
<gene>
    <name evidence="2" type="ORF">SAMN05443639_105233</name>
</gene>